<name>A0A0N1NXC6_9EURO</name>
<dbReference type="GeneID" id="28735608"/>
<dbReference type="PIRSF" id="PIRSF028846">
    <property type="entry name" value="UCP028846"/>
    <property type="match status" value="1"/>
</dbReference>
<dbReference type="Gene3D" id="1.50.10.10">
    <property type="match status" value="1"/>
</dbReference>
<dbReference type="InterPro" id="IPR012341">
    <property type="entry name" value="6hp_glycosidase-like_sf"/>
</dbReference>
<dbReference type="SUPFAM" id="SSF48208">
    <property type="entry name" value="Six-hairpin glycosidases"/>
    <property type="match status" value="1"/>
</dbReference>
<evidence type="ECO:0000313" key="3">
    <source>
        <dbReference type="Proteomes" id="UP000038010"/>
    </source>
</evidence>
<dbReference type="STRING" id="1664694.A0A0N1NXC6"/>
<dbReference type="PANTHER" id="PTHR31047:SF1">
    <property type="entry name" value="DUF1237 DOMAIN-CONTAINING PROTEIN"/>
    <property type="match status" value="1"/>
</dbReference>
<comment type="caution">
    <text evidence="2">The sequence shown here is derived from an EMBL/GenBank/DDBJ whole genome shotgun (WGS) entry which is preliminary data.</text>
</comment>
<gene>
    <name evidence="2" type="ORF">AB675_3658</name>
</gene>
<dbReference type="Pfam" id="PF06824">
    <property type="entry name" value="Glyco_hydro_125"/>
    <property type="match status" value="1"/>
</dbReference>
<sequence length="557" mass="61365">MTSRILYSLASLLASTCVHAQYSQTEFNGTCPDYVVYAGEHHGPYSSGAYNLSYQRPPLPCRTWNSTEVEGALESMRGTIADADLYRLFENSFPNPLDTAIKWHGVAANNSEEELTFIITGDINAMWLRDSANQLQSYLPLLTANSSQDSLASLFRGCINLQSRYINTSPHCNAFQPPDEAGLGVSENPYALTDRVFPSYSNESVFECKYELDSISAFLQISSQYYTATQDLDFFNRFQWVDTVRTVLNTAYELQNGTYDNDGRVLDQPYTFQREADSSFETLGNTGRGNPVKGGTGLVRSAFRPSDDACTFQLFIPANMMFSHFLMKTASIMAQLNHSDAESLSQEMGALASQIQLAISRYGIAPTQAPNAPGSFSYSATGNMIYAFEVDGYGSSILMDDANVPSLLAAPFFGFHPSDPLYQATRQYVLSAQNSYFMRGPEISAVGGPHQSFGMAWPMASIVRIITAGNHPSPSEPLMYGSNSSGNTLSDAAKAEIRNELQQLLSSTDGYGLMHESVNSWNSSDWTRQWFSWANGLFGQMILGLDGTGLLEETYQP</sequence>
<dbReference type="Proteomes" id="UP000038010">
    <property type="component" value="Unassembled WGS sequence"/>
</dbReference>
<feature type="signal peptide" evidence="1">
    <location>
        <begin position="1"/>
        <end position="20"/>
    </location>
</feature>
<accession>A0A0N1NXC6</accession>
<keyword evidence="3" id="KW-1185">Reference proteome</keyword>
<dbReference type="SMART" id="SM01149">
    <property type="entry name" value="DUF1237"/>
    <property type="match status" value="1"/>
</dbReference>
<keyword evidence="1" id="KW-0732">Signal</keyword>
<feature type="chain" id="PRO_5005879415" description="Meiotically up-regulated gene 157 protein" evidence="1">
    <location>
        <begin position="21"/>
        <end position="557"/>
    </location>
</feature>
<dbReference type="GO" id="GO:0005975">
    <property type="term" value="P:carbohydrate metabolic process"/>
    <property type="evidence" value="ECO:0007669"/>
    <property type="project" value="InterPro"/>
</dbReference>
<dbReference type="RefSeq" id="XP_017997078.1">
    <property type="nucleotide sequence ID" value="XM_018143728.1"/>
</dbReference>
<evidence type="ECO:0000256" key="1">
    <source>
        <dbReference type="SAM" id="SignalP"/>
    </source>
</evidence>
<dbReference type="EMBL" id="LFJN01000026">
    <property type="protein sequence ID" value="KPI37115.1"/>
    <property type="molecule type" value="Genomic_DNA"/>
</dbReference>
<dbReference type="InterPro" id="IPR008928">
    <property type="entry name" value="6-hairpin_glycosidase_sf"/>
</dbReference>
<protein>
    <recommendedName>
        <fullName evidence="4">Meiotically up-regulated gene 157 protein</fullName>
    </recommendedName>
</protein>
<reference evidence="2 3" key="1">
    <citation type="submission" date="2015-06" db="EMBL/GenBank/DDBJ databases">
        <title>Draft genome of the ant-associated black yeast Phialophora attae CBS 131958.</title>
        <authorList>
            <person name="Moreno L.F."/>
            <person name="Stielow B.J."/>
            <person name="de Hoog S."/>
            <person name="Vicente V.A."/>
            <person name="Weiss V.A."/>
            <person name="de Vries M."/>
            <person name="Cruz L.M."/>
            <person name="Souza E.M."/>
        </authorList>
    </citation>
    <scope>NUCLEOTIDE SEQUENCE [LARGE SCALE GENOMIC DNA]</scope>
    <source>
        <strain evidence="2 3">CBS 131958</strain>
    </source>
</reference>
<evidence type="ECO:0000313" key="2">
    <source>
        <dbReference type="EMBL" id="KPI37115.1"/>
    </source>
</evidence>
<dbReference type="GO" id="GO:0003824">
    <property type="term" value="F:catalytic activity"/>
    <property type="evidence" value="ECO:0007669"/>
    <property type="project" value="UniProtKB-ARBA"/>
</dbReference>
<dbReference type="InterPro" id="IPR008313">
    <property type="entry name" value="GH125"/>
</dbReference>
<dbReference type="VEuPathDB" id="FungiDB:AB675_3658"/>
<proteinExistence type="predicted"/>
<organism evidence="2 3">
    <name type="scientific">Cyphellophora attinorum</name>
    <dbReference type="NCBI Taxonomy" id="1664694"/>
    <lineage>
        <taxon>Eukaryota</taxon>
        <taxon>Fungi</taxon>
        <taxon>Dikarya</taxon>
        <taxon>Ascomycota</taxon>
        <taxon>Pezizomycotina</taxon>
        <taxon>Eurotiomycetes</taxon>
        <taxon>Chaetothyriomycetidae</taxon>
        <taxon>Chaetothyriales</taxon>
        <taxon>Cyphellophoraceae</taxon>
        <taxon>Cyphellophora</taxon>
    </lineage>
</organism>
<dbReference type="AlphaFoldDB" id="A0A0N1NXC6"/>
<evidence type="ECO:0008006" key="4">
    <source>
        <dbReference type="Google" id="ProtNLM"/>
    </source>
</evidence>
<dbReference type="PANTHER" id="PTHR31047">
    <property type="entry name" value="MEIOTICALLY UP-REGULATED GENE 157 PROTEIN"/>
    <property type="match status" value="1"/>
</dbReference>
<dbReference type="OrthoDB" id="7771656at2759"/>